<sequence>MTITNDTVWNNLSQLLDEIEPCRIAQQHLESCNYNIQGYWNSENRFYDRVTLLDSPTITLVNSAIGINQVNEKACPWIKLEFLLTPYNNSEDEEIGELTLVLDAQLNIIDENWCLDLDSPVVAISENAECDRQIEPILLT</sequence>
<dbReference type="AlphaFoldDB" id="A0A1L9QNI4"/>
<organism evidence="1 2">
    <name type="scientific">Roseofilum reptotaenium AO1-A</name>
    <dbReference type="NCBI Taxonomy" id="1925591"/>
    <lineage>
        <taxon>Bacteria</taxon>
        <taxon>Bacillati</taxon>
        <taxon>Cyanobacteriota</taxon>
        <taxon>Cyanophyceae</taxon>
        <taxon>Desertifilales</taxon>
        <taxon>Desertifilaceae</taxon>
        <taxon>Roseofilum</taxon>
    </lineage>
</organism>
<evidence type="ECO:0000313" key="2">
    <source>
        <dbReference type="Proteomes" id="UP000183940"/>
    </source>
</evidence>
<accession>A0A1L9QNI4</accession>
<dbReference type="EMBL" id="MLAW01000035">
    <property type="protein sequence ID" value="OJJ24209.1"/>
    <property type="molecule type" value="Genomic_DNA"/>
</dbReference>
<dbReference type="STRING" id="1925591.BI308_17730"/>
<proteinExistence type="predicted"/>
<gene>
    <name evidence="1" type="ORF">BI308_17730</name>
</gene>
<keyword evidence="2" id="KW-1185">Reference proteome</keyword>
<dbReference type="Proteomes" id="UP000183940">
    <property type="component" value="Unassembled WGS sequence"/>
</dbReference>
<protein>
    <submittedName>
        <fullName evidence="1">Uncharacterized protein</fullName>
    </submittedName>
</protein>
<evidence type="ECO:0000313" key="1">
    <source>
        <dbReference type="EMBL" id="OJJ24209.1"/>
    </source>
</evidence>
<name>A0A1L9QNI4_9CYAN</name>
<comment type="caution">
    <text evidence="1">The sequence shown here is derived from an EMBL/GenBank/DDBJ whole genome shotgun (WGS) entry which is preliminary data.</text>
</comment>
<reference evidence="1" key="1">
    <citation type="submission" date="2016-10" db="EMBL/GenBank/DDBJ databases">
        <title>CRISPR-Cas defence system in Roseofilum reptotaenium: evidence of a bacteriophage-cyanobacterium arms race in the coral black band disease.</title>
        <authorList>
            <person name="Buerger P."/>
            <person name="Wood-Charlson E.M."/>
            <person name="Weynberg K.D."/>
            <person name="Willis B."/>
            <person name="Van Oppen M.J."/>
        </authorList>
    </citation>
    <scope>NUCLEOTIDE SEQUENCE [LARGE SCALE GENOMIC DNA]</scope>
    <source>
        <strain evidence="1">AO1-A</strain>
    </source>
</reference>